<sequence length="219" mass="25549">MVMIDQSFYENMIAFKTLEAALIDMGIQISNYLVEYFFLLMEISSEKNNIQATLSEVEIILRCLSVDENSVVINTFISVLEIFDKTRKTSAISNHLRAKGKLKEETSKVIHSCVFTGIKYNLFHLITMEILLLEVSFRYPDRPLMVINELFLAKAIYLKDHVFKDKLERVNTKINELKDEMISIGDSHYSTNDHLIFHRRMEYRIQMVWNKLDLKPGAA</sequence>
<evidence type="ECO:0000313" key="1">
    <source>
        <dbReference type="EMBL" id="PON69147.1"/>
    </source>
</evidence>
<dbReference type="AlphaFoldDB" id="A0A2P5D762"/>
<gene>
    <name evidence="1" type="ORF">TorRG33x02_259740</name>
</gene>
<dbReference type="OrthoDB" id="844819at2759"/>
<reference evidence="2" key="1">
    <citation type="submission" date="2016-06" db="EMBL/GenBank/DDBJ databases">
        <title>Parallel loss of symbiosis genes in relatives of nitrogen-fixing non-legume Parasponia.</title>
        <authorList>
            <person name="Van Velzen R."/>
            <person name="Holmer R."/>
            <person name="Bu F."/>
            <person name="Rutten L."/>
            <person name="Van Zeijl A."/>
            <person name="Liu W."/>
            <person name="Santuari L."/>
            <person name="Cao Q."/>
            <person name="Sharma T."/>
            <person name="Shen D."/>
            <person name="Roswanjaya Y."/>
            <person name="Wardhani T."/>
            <person name="Kalhor M.S."/>
            <person name="Jansen J."/>
            <person name="Van den Hoogen J."/>
            <person name="Gungor B."/>
            <person name="Hartog M."/>
            <person name="Hontelez J."/>
            <person name="Verver J."/>
            <person name="Yang W.-C."/>
            <person name="Schijlen E."/>
            <person name="Repin R."/>
            <person name="Schilthuizen M."/>
            <person name="Schranz E."/>
            <person name="Heidstra R."/>
            <person name="Miyata K."/>
            <person name="Fedorova E."/>
            <person name="Kohlen W."/>
            <person name="Bisseling T."/>
            <person name="Smit S."/>
            <person name="Geurts R."/>
        </authorList>
    </citation>
    <scope>NUCLEOTIDE SEQUENCE [LARGE SCALE GENOMIC DNA]</scope>
    <source>
        <strain evidence="2">cv. RG33-2</strain>
    </source>
</reference>
<dbReference type="EMBL" id="JXTC01000290">
    <property type="protein sequence ID" value="PON69147.1"/>
    <property type="molecule type" value="Genomic_DNA"/>
</dbReference>
<evidence type="ECO:0000313" key="2">
    <source>
        <dbReference type="Proteomes" id="UP000237000"/>
    </source>
</evidence>
<name>A0A2P5D762_TREOI</name>
<accession>A0A2P5D762</accession>
<proteinExistence type="predicted"/>
<protein>
    <submittedName>
        <fullName evidence="1">Uncharacterized protein</fullName>
    </submittedName>
</protein>
<comment type="caution">
    <text evidence="1">The sequence shown here is derived from an EMBL/GenBank/DDBJ whole genome shotgun (WGS) entry which is preliminary data.</text>
</comment>
<organism evidence="1 2">
    <name type="scientific">Trema orientale</name>
    <name type="common">Charcoal tree</name>
    <name type="synonym">Celtis orientalis</name>
    <dbReference type="NCBI Taxonomy" id="63057"/>
    <lineage>
        <taxon>Eukaryota</taxon>
        <taxon>Viridiplantae</taxon>
        <taxon>Streptophyta</taxon>
        <taxon>Embryophyta</taxon>
        <taxon>Tracheophyta</taxon>
        <taxon>Spermatophyta</taxon>
        <taxon>Magnoliopsida</taxon>
        <taxon>eudicotyledons</taxon>
        <taxon>Gunneridae</taxon>
        <taxon>Pentapetalae</taxon>
        <taxon>rosids</taxon>
        <taxon>fabids</taxon>
        <taxon>Rosales</taxon>
        <taxon>Cannabaceae</taxon>
        <taxon>Trema</taxon>
    </lineage>
</organism>
<dbReference type="Proteomes" id="UP000237000">
    <property type="component" value="Unassembled WGS sequence"/>
</dbReference>
<dbReference type="InParanoid" id="A0A2P5D762"/>
<keyword evidence="2" id="KW-1185">Reference proteome</keyword>